<keyword evidence="8" id="KW-0694">RNA-binding</keyword>
<protein>
    <submittedName>
        <fullName evidence="11">Polynucleotide adenylyltransferase region</fullName>
    </submittedName>
</protein>
<accession>A4WVW6</accession>
<dbReference type="STRING" id="349102.Rsph17025_2643"/>
<feature type="domain" description="Poly A polymerase head" evidence="9">
    <location>
        <begin position="29"/>
        <end position="149"/>
    </location>
</feature>
<evidence type="ECO:0000256" key="3">
    <source>
        <dbReference type="ARBA" id="ARBA00022694"/>
    </source>
</evidence>
<evidence type="ECO:0000256" key="6">
    <source>
        <dbReference type="ARBA" id="ARBA00022741"/>
    </source>
</evidence>
<keyword evidence="2 8" id="KW-0808">Transferase</keyword>
<comment type="cofactor">
    <cofactor evidence="1">
        <name>Mg(2+)</name>
        <dbReference type="ChEBI" id="CHEBI:18420"/>
    </cofactor>
</comment>
<dbReference type="Gene3D" id="3.30.460.10">
    <property type="entry name" value="Beta Polymerase, domain 2"/>
    <property type="match status" value="1"/>
</dbReference>
<dbReference type="InterPro" id="IPR032828">
    <property type="entry name" value="PolyA_RNA-bd"/>
</dbReference>
<feature type="domain" description="tRNA nucleotidyltransferase/poly(A) polymerase RNA and SrmB- binding" evidence="10">
    <location>
        <begin position="185"/>
        <end position="238"/>
    </location>
</feature>
<evidence type="ECO:0000256" key="2">
    <source>
        <dbReference type="ARBA" id="ARBA00022679"/>
    </source>
</evidence>
<evidence type="ECO:0000259" key="10">
    <source>
        <dbReference type="Pfam" id="PF12627"/>
    </source>
</evidence>
<dbReference type="PANTHER" id="PTHR46173">
    <property type="entry name" value="CCA TRNA NUCLEOTIDYLTRANSFERASE 1, MITOCHONDRIAL"/>
    <property type="match status" value="1"/>
</dbReference>
<dbReference type="SUPFAM" id="SSF81301">
    <property type="entry name" value="Nucleotidyltransferase"/>
    <property type="match status" value="1"/>
</dbReference>
<dbReference type="Pfam" id="PF12627">
    <property type="entry name" value="PolyA_pol_RNAbd"/>
    <property type="match status" value="1"/>
</dbReference>
<dbReference type="GO" id="GO:0046872">
    <property type="term" value="F:metal ion binding"/>
    <property type="evidence" value="ECO:0007669"/>
    <property type="project" value="UniProtKB-KW"/>
</dbReference>
<dbReference type="HOGENOM" id="CLU_015961_2_3_5"/>
<reference evidence="11" key="1">
    <citation type="submission" date="2007-04" db="EMBL/GenBank/DDBJ databases">
        <title>Complete sequence of chromosome of Rhodobacter sphaeroides ATCC 17025.</title>
        <authorList>
            <consortium name="US DOE Joint Genome Institute"/>
            <person name="Copeland A."/>
            <person name="Lucas S."/>
            <person name="Lapidus A."/>
            <person name="Barry K."/>
            <person name="Detter J.C."/>
            <person name="Glavina del Rio T."/>
            <person name="Hammon N."/>
            <person name="Israni S."/>
            <person name="Dalin E."/>
            <person name="Tice H."/>
            <person name="Pitluck S."/>
            <person name="Chertkov O."/>
            <person name="Brettin T."/>
            <person name="Bruce D."/>
            <person name="Han C."/>
            <person name="Schmutz J."/>
            <person name="Larimer F."/>
            <person name="Land M."/>
            <person name="Hauser L."/>
            <person name="Kyrpides N."/>
            <person name="Kim E."/>
            <person name="Richardson P."/>
            <person name="Mackenzie C."/>
            <person name="Choudhary M."/>
            <person name="Donohue T.J."/>
            <person name="Kaplan S."/>
        </authorList>
    </citation>
    <scope>NUCLEOTIDE SEQUENCE [LARGE SCALE GENOMIC DNA]</scope>
    <source>
        <strain evidence="11">ATCC 17025</strain>
    </source>
</reference>
<evidence type="ECO:0000256" key="8">
    <source>
        <dbReference type="RuleBase" id="RU003953"/>
    </source>
</evidence>
<dbReference type="InterPro" id="IPR043519">
    <property type="entry name" value="NT_sf"/>
</dbReference>
<evidence type="ECO:0000256" key="5">
    <source>
        <dbReference type="ARBA" id="ARBA00022723"/>
    </source>
</evidence>
<dbReference type="AlphaFoldDB" id="A4WVW6"/>
<dbReference type="SUPFAM" id="SSF81891">
    <property type="entry name" value="Poly A polymerase C-terminal region-like"/>
    <property type="match status" value="1"/>
</dbReference>
<keyword evidence="6" id="KW-0547">Nucleotide-binding</keyword>
<keyword evidence="5" id="KW-0479">Metal-binding</keyword>
<evidence type="ECO:0000313" key="11">
    <source>
        <dbReference type="EMBL" id="ABP71530.1"/>
    </source>
</evidence>
<name>A4WVW6_CERS5</name>
<dbReference type="BioCyc" id="RSPH349102:G1G8M-2723-MONOMER"/>
<comment type="similarity">
    <text evidence="8">Belongs to the tRNA nucleotidyltransferase/poly(A) polymerase family.</text>
</comment>
<dbReference type="GO" id="GO:0008033">
    <property type="term" value="P:tRNA processing"/>
    <property type="evidence" value="ECO:0007669"/>
    <property type="project" value="UniProtKB-KW"/>
</dbReference>
<dbReference type="PANTHER" id="PTHR46173:SF1">
    <property type="entry name" value="CCA TRNA NUCLEOTIDYLTRANSFERASE 1, MITOCHONDRIAL"/>
    <property type="match status" value="1"/>
</dbReference>
<organism evidence="11">
    <name type="scientific">Cereibacter sphaeroides (strain ATCC 17025 / ATH 2.4.3)</name>
    <name type="common">Rhodobacter sphaeroides</name>
    <dbReference type="NCBI Taxonomy" id="349102"/>
    <lineage>
        <taxon>Bacteria</taxon>
        <taxon>Pseudomonadati</taxon>
        <taxon>Pseudomonadota</taxon>
        <taxon>Alphaproteobacteria</taxon>
        <taxon>Rhodobacterales</taxon>
        <taxon>Paracoccaceae</taxon>
        <taxon>Cereibacter</taxon>
    </lineage>
</organism>
<proteinExistence type="inferred from homology"/>
<keyword evidence="7" id="KW-0460">Magnesium</keyword>
<dbReference type="InterPro" id="IPR002646">
    <property type="entry name" value="PolA_pol_head_dom"/>
</dbReference>
<keyword evidence="4 11" id="KW-0548">Nucleotidyltransferase</keyword>
<evidence type="ECO:0000256" key="1">
    <source>
        <dbReference type="ARBA" id="ARBA00001946"/>
    </source>
</evidence>
<dbReference type="InterPro" id="IPR050264">
    <property type="entry name" value="Bact_CCA-adding_enz_type3_sf"/>
</dbReference>
<dbReference type="GO" id="GO:0016779">
    <property type="term" value="F:nucleotidyltransferase activity"/>
    <property type="evidence" value="ECO:0007669"/>
    <property type="project" value="UniProtKB-KW"/>
</dbReference>
<gene>
    <name evidence="11" type="ordered locus">Rsph17025_2643</name>
</gene>
<dbReference type="Pfam" id="PF01743">
    <property type="entry name" value="PolyA_pol"/>
    <property type="match status" value="1"/>
</dbReference>
<sequence>MRIEGDWIAEPATQTLCAALAAAGHRALFVGGCVRNALLGRPVADIDLATDAVPDTVSAVAAAAGFKVVPTGIEHGTVTVIASGIPHEVTTFRRDIETFGRHAVVAFSTDVAEDAARRDFTMNALYAEATGEVIDPLGGLPDLIARRVRFVGDPIQRIEEDYLRILRFFRFHAIYGDPSEGLDAEGLAACAARAEGLGQLSRERLGAEMRKLLAADDPAPAVAAMEAAGVLVRVLPGASARALPVLVHLEEDRPAGWLVRLASLGGEEVADRLRLSRADGAALGRLRAAALRGAPPAEQGYRLGLDLGAGAVLLHAALSEAPPPEGWRADVARGAGARFPVRAADLMPALAGPALGARLRELEERWIASDFRLDRAALLG</sequence>
<dbReference type="EMBL" id="CP000661">
    <property type="protein sequence ID" value="ABP71530.1"/>
    <property type="molecule type" value="Genomic_DNA"/>
</dbReference>
<dbReference type="GO" id="GO:0000049">
    <property type="term" value="F:tRNA binding"/>
    <property type="evidence" value="ECO:0007669"/>
    <property type="project" value="TreeGrafter"/>
</dbReference>
<dbReference type="GO" id="GO:0000166">
    <property type="term" value="F:nucleotide binding"/>
    <property type="evidence" value="ECO:0007669"/>
    <property type="project" value="UniProtKB-KW"/>
</dbReference>
<keyword evidence="3" id="KW-0819">tRNA processing</keyword>
<dbReference type="Gene3D" id="1.10.3090.10">
    <property type="entry name" value="cca-adding enzyme, domain 2"/>
    <property type="match status" value="1"/>
</dbReference>
<evidence type="ECO:0000256" key="4">
    <source>
        <dbReference type="ARBA" id="ARBA00022695"/>
    </source>
</evidence>
<dbReference type="eggNOG" id="COG0617">
    <property type="taxonomic scope" value="Bacteria"/>
</dbReference>
<dbReference type="KEGG" id="rsq:Rsph17025_2643"/>
<dbReference type="CDD" id="cd05398">
    <property type="entry name" value="NT_ClassII-CCAase"/>
    <property type="match status" value="1"/>
</dbReference>
<evidence type="ECO:0000256" key="7">
    <source>
        <dbReference type="ARBA" id="ARBA00022842"/>
    </source>
</evidence>
<evidence type="ECO:0000259" key="9">
    <source>
        <dbReference type="Pfam" id="PF01743"/>
    </source>
</evidence>